<dbReference type="SUPFAM" id="SSF56672">
    <property type="entry name" value="DNA/RNA polymerases"/>
    <property type="match status" value="1"/>
</dbReference>
<organism evidence="3 4">
    <name type="scientific">Leptotrombidium deliense</name>
    <dbReference type="NCBI Taxonomy" id="299467"/>
    <lineage>
        <taxon>Eukaryota</taxon>
        <taxon>Metazoa</taxon>
        <taxon>Ecdysozoa</taxon>
        <taxon>Arthropoda</taxon>
        <taxon>Chelicerata</taxon>
        <taxon>Arachnida</taxon>
        <taxon>Acari</taxon>
        <taxon>Acariformes</taxon>
        <taxon>Trombidiformes</taxon>
        <taxon>Prostigmata</taxon>
        <taxon>Anystina</taxon>
        <taxon>Parasitengona</taxon>
        <taxon>Trombiculoidea</taxon>
        <taxon>Trombiculidae</taxon>
        <taxon>Leptotrombidium</taxon>
    </lineage>
</organism>
<dbReference type="CDD" id="cd01647">
    <property type="entry name" value="RT_LTR"/>
    <property type="match status" value="1"/>
</dbReference>
<dbReference type="InterPro" id="IPR050951">
    <property type="entry name" value="Retrovirus_Pol_polyprotein"/>
</dbReference>
<dbReference type="PANTHER" id="PTHR37984">
    <property type="entry name" value="PROTEIN CBG26694"/>
    <property type="match status" value="1"/>
</dbReference>
<dbReference type="FunFam" id="3.30.70.270:FF:000003">
    <property type="entry name" value="Transposon Ty3-G Gag-Pol polyprotein"/>
    <property type="match status" value="1"/>
</dbReference>
<evidence type="ECO:0000313" key="3">
    <source>
        <dbReference type="EMBL" id="RWS18228.1"/>
    </source>
</evidence>
<name>A0A443RSL5_9ACAR</name>
<dbReference type="InterPro" id="IPR043128">
    <property type="entry name" value="Rev_trsase/Diguanyl_cyclase"/>
</dbReference>
<dbReference type="VEuPathDB" id="VectorBase:LDEU013812"/>
<comment type="caution">
    <text evidence="3">The sequence shown here is derived from an EMBL/GenBank/DDBJ whole genome shotgun (WGS) entry which is preliminary data.</text>
</comment>
<dbReference type="PANTHER" id="PTHR37984:SF13">
    <property type="entry name" value="RIBONUCLEASE H"/>
    <property type="match status" value="1"/>
</dbReference>
<keyword evidence="4" id="KW-1185">Reference proteome</keyword>
<protein>
    <recommendedName>
        <fullName evidence="1">RNA-directed DNA polymerase</fullName>
        <ecNumber evidence="1">2.7.7.49</ecNumber>
    </recommendedName>
</protein>
<accession>A0A443RSL5</accession>
<evidence type="ECO:0000313" key="4">
    <source>
        <dbReference type="Proteomes" id="UP000288716"/>
    </source>
</evidence>
<proteinExistence type="predicted"/>
<evidence type="ECO:0000256" key="1">
    <source>
        <dbReference type="ARBA" id="ARBA00012493"/>
    </source>
</evidence>
<feature type="domain" description="Reverse transcriptase" evidence="2">
    <location>
        <begin position="1"/>
        <end position="79"/>
    </location>
</feature>
<dbReference type="STRING" id="299467.A0A443RSL5"/>
<sequence length="162" mass="18300">MPFGVSAAAAIFQRQSDRMFRNLKGVANFVHDIVPSGKTEKEHLENLRKVFEVMRENGIHANKKKCKFGVSRISYIGHDFVPGGVMPSQDKVRAIKKAPEPKNVTQLKSYLGGLGYYGRFMPNLSSVVEKLYKLTQKDMTWKWTNTGTTAFNKSKELLLSDT</sequence>
<dbReference type="Pfam" id="PF00078">
    <property type="entry name" value="RVT_1"/>
    <property type="match status" value="1"/>
</dbReference>
<dbReference type="Proteomes" id="UP000288716">
    <property type="component" value="Unassembled WGS sequence"/>
</dbReference>
<gene>
    <name evidence="3" type="ORF">B4U80_08988</name>
</gene>
<dbReference type="Gene3D" id="3.30.70.270">
    <property type="match status" value="2"/>
</dbReference>
<dbReference type="EMBL" id="NCKV01043408">
    <property type="protein sequence ID" value="RWS18228.1"/>
    <property type="molecule type" value="Genomic_DNA"/>
</dbReference>
<dbReference type="GO" id="GO:0003964">
    <property type="term" value="F:RNA-directed DNA polymerase activity"/>
    <property type="evidence" value="ECO:0007669"/>
    <property type="project" value="UniProtKB-EC"/>
</dbReference>
<evidence type="ECO:0000259" key="2">
    <source>
        <dbReference type="Pfam" id="PF00078"/>
    </source>
</evidence>
<dbReference type="FunFam" id="3.30.70.270:FF:000020">
    <property type="entry name" value="Transposon Tf2-6 polyprotein-like Protein"/>
    <property type="match status" value="1"/>
</dbReference>
<dbReference type="AlphaFoldDB" id="A0A443RSL5"/>
<dbReference type="EC" id="2.7.7.49" evidence="1"/>
<dbReference type="OrthoDB" id="6504690at2759"/>
<dbReference type="InterPro" id="IPR043502">
    <property type="entry name" value="DNA/RNA_pol_sf"/>
</dbReference>
<feature type="non-terminal residue" evidence="3">
    <location>
        <position position="162"/>
    </location>
</feature>
<reference evidence="3 4" key="1">
    <citation type="journal article" date="2018" name="Gigascience">
        <title>Genomes of trombidid mites reveal novel predicted allergens and laterally-transferred genes associated with secondary metabolism.</title>
        <authorList>
            <person name="Dong X."/>
            <person name="Chaisiri K."/>
            <person name="Xia D."/>
            <person name="Armstrong S.D."/>
            <person name="Fang Y."/>
            <person name="Donnelly M.J."/>
            <person name="Kadowaki T."/>
            <person name="McGarry J.W."/>
            <person name="Darby A.C."/>
            <person name="Makepeace B.L."/>
        </authorList>
    </citation>
    <scope>NUCLEOTIDE SEQUENCE [LARGE SCALE GENOMIC DNA]</scope>
    <source>
        <strain evidence="3">UoL-UT</strain>
    </source>
</reference>
<dbReference type="InterPro" id="IPR000477">
    <property type="entry name" value="RT_dom"/>
</dbReference>